<name>A0AAW2FCG8_9HYME</name>
<evidence type="ECO:0000313" key="3">
    <source>
        <dbReference type="Proteomes" id="UP001430953"/>
    </source>
</evidence>
<feature type="compositionally biased region" description="Basic and acidic residues" evidence="1">
    <location>
        <begin position="171"/>
        <end position="189"/>
    </location>
</feature>
<gene>
    <name evidence="2" type="ORF">PUN28_012640</name>
</gene>
<dbReference type="Proteomes" id="UP001430953">
    <property type="component" value="Unassembled WGS sequence"/>
</dbReference>
<comment type="caution">
    <text evidence="2">The sequence shown here is derived from an EMBL/GenBank/DDBJ whole genome shotgun (WGS) entry which is preliminary data.</text>
</comment>
<accession>A0AAW2FCG8</accession>
<organism evidence="2 3">
    <name type="scientific">Cardiocondyla obscurior</name>
    <dbReference type="NCBI Taxonomy" id="286306"/>
    <lineage>
        <taxon>Eukaryota</taxon>
        <taxon>Metazoa</taxon>
        <taxon>Ecdysozoa</taxon>
        <taxon>Arthropoda</taxon>
        <taxon>Hexapoda</taxon>
        <taxon>Insecta</taxon>
        <taxon>Pterygota</taxon>
        <taxon>Neoptera</taxon>
        <taxon>Endopterygota</taxon>
        <taxon>Hymenoptera</taxon>
        <taxon>Apocrita</taxon>
        <taxon>Aculeata</taxon>
        <taxon>Formicoidea</taxon>
        <taxon>Formicidae</taxon>
        <taxon>Myrmicinae</taxon>
        <taxon>Cardiocondyla</taxon>
    </lineage>
</organism>
<proteinExistence type="predicted"/>
<dbReference type="AlphaFoldDB" id="A0AAW2FCG8"/>
<dbReference type="EMBL" id="JADYXP020000012">
    <property type="protein sequence ID" value="KAL0113634.1"/>
    <property type="molecule type" value="Genomic_DNA"/>
</dbReference>
<evidence type="ECO:0000256" key="1">
    <source>
        <dbReference type="SAM" id="MobiDB-lite"/>
    </source>
</evidence>
<reference evidence="2 3" key="1">
    <citation type="submission" date="2023-03" db="EMBL/GenBank/DDBJ databases">
        <title>High recombination rates correlate with genetic variation in Cardiocondyla obscurior ants.</title>
        <authorList>
            <person name="Errbii M."/>
        </authorList>
    </citation>
    <scope>NUCLEOTIDE SEQUENCE [LARGE SCALE GENOMIC DNA]</scope>
    <source>
        <strain evidence="2">Alpha-2009</strain>
        <tissue evidence="2">Whole body</tissue>
    </source>
</reference>
<sequence length="189" mass="21092">MLRAPLSDVQSGRGQFSSACFSQGTSRARLFCVWVTLHEVQICGDLIVTRDYHRCKDHGTGCNCSLRVESLTLEFTDKIVSLDETISSRIALNLRTTRAGRSICGAIMGILQRCDKAKILESKDLSQRTMRYECVCSTPRQTEHVRILGLGCHVISGEMIVTTVLTTGNFSRRESDGGPRRRIDHDDEP</sequence>
<feature type="region of interest" description="Disordered" evidence="1">
    <location>
        <begin position="170"/>
        <end position="189"/>
    </location>
</feature>
<evidence type="ECO:0000313" key="2">
    <source>
        <dbReference type="EMBL" id="KAL0113634.1"/>
    </source>
</evidence>
<keyword evidence="3" id="KW-1185">Reference proteome</keyword>
<protein>
    <submittedName>
        <fullName evidence="2">Uncharacterized protein</fullName>
    </submittedName>
</protein>